<evidence type="ECO:0000313" key="10">
    <source>
        <dbReference type="WBParaSite" id="TCNE_0001049601-mRNA-1"/>
    </source>
</evidence>
<keyword evidence="5" id="KW-0325">Glycoprotein</keyword>
<feature type="domain" description="Chitin-binding type-2" evidence="7">
    <location>
        <begin position="325"/>
        <end position="382"/>
    </location>
</feature>
<feature type="domain" description="Chitin-binding type-2" evidence="7">
    <location>
        <begin position="3820"/>
        <end position="3873"/>
    </location>
</feature>
<feature type="domain" description="Chitin-binding type-2" evidence="7">
    <location>
        <begin position="913"/>
        <end position="970"/>
    </location>
</feature>
<organism evidence="9 10">
    <name type="scientific">Toxocara canis</name>
    <name type="common">Canine roundworm</name>
    <dbReference type="NCBI Taxonomy" id="6265"/>
    <lineage>
        <taxon>Eukaryota</taxon>
        <taxon>Metazoa</taxon>
        <taxon>Ecdysozoa</taxon>
        <taxon>Nematoda</taxon>
        <taxon>Chromadorea</taxon>
        <taxon>Rhabditida</taxon>
        <taxon>Spirurina</taxon>
        <taxon>Ascaridomorpha</taxon>
        <taxon>Ascaridoidea</taxon>
        <taxon>Toxocaridae</taxon>
        <taxon>Toxocara</taxon>
    </lineage>
</organism>
<name>A0A183UPS6_TOXCA</name>
<feature type="domain" description="Chitin-binding type-2" evidence="7">
    <location>
        <begin position="3578"/>
        <end position="3631"/>
    </location>
</feature>
<dbReference type="PANTHER" id="PTHR23301">
    <property type="entry name" value="CHITIN BINDING PERITROPHIN-A"/>
    <property type="match status" value="1"/>
</dbReference>
<feature type="domain" description="Chitin-binding type-2" evidence="7">
    <location>
        <begin position="1560"/>
        <end position="1614"/>
    </location>
</feature>
<evidence type="ECO:0000256" key="2">
    <source>
        <dbReference type="ARBA" id="ARBA00022729"/>
    </source>
</evidence>
<feature type="domain" description="Chitin-binding type-2" evidence="7">
    <location>
        <begin position="414"/>
        <end position="471"/>
    </location>
</feature>
<evidence type="ECO:0000256" key="5">
    <source>
        <dbReference type="ARBA" id="ARBA00023180"/>
    </source>
</evidence>
<keyword evidence="9" id="KW-1185">Reference proteome</keyword>
<dbReference type="WBParaSite" id="TCNE_0001049601-mRNA-1">
    <property type="protein sequence ID" value="TCNE_0001049601-mRNA-1"/>
    <property type="gene ID" value="TCNE_0001049601"/>
</dbReference>
<feature type="region of interest" description="Disordered" evidence="6">
    <location>
        <begin position="4192"/>
        <end position="4211"/>
    </location>
</feature>
<feature type="compositionally biased region" description="Low complexity" evidence="6">
    <location>
        <begin position="1618"/>
        <end position="1637"/>
    </location>
</feature>
<feature type="region of interest" description="Disordered" evidence="6">
    <location>
        <begin position="2081"/>
        <end position="2112"/>
    </location>
</feature>
<feature type="domain" description="Chitin-binding type-2" evidence="7">
    <location>
        <begin position="492"/>
        <end position="548"/>
    </location>
</feature>
<feature type="domain" description="Chitin-binding type-2" evidence="7">
    <location>
        <begin position="2984"/>
        <end position="3038"/>
    </location>
</feature>
<feature type="domain" description="Chitin-binding type-2" evidence="7">
    <location>
        <begin position="3749"/>
        <end position="3802"/>
    </location>
</feature>
<feature type="domain" description="Chitin-binding type-2" evidence="7">
    <location>
        <begin position="1806"/>
        <end position="1860"/>
    </location>
</feature>
<feature type="region of interest" description="Disordered" evidence="6">
    <location>
        <begin position="1618"/>
        <end position="1650"/>
    </location>
</feature>
<feature type="domain" description="Chitin-binding type-2" evidence="7">
    <location>
        <begin position="1933"/>
        <end position="1987"/>
    </location>
</feature>
<dbReference type="SMART" id="SM00494">
    <property type="entry name" value="ChtBD2"/>
    <property type="match status" value="57"/>
</dbReference>
<sequence length="4993" mass="533751">MNIAFMSVSFGCAGHSRVSRVSQYLQIGQMTLFYGPEMTHTAPTGTTAKELCASWFMNCKNGQPHKEECARGLFFNPETSQCDYKENVISCRNPFNCTRRKDGAYANGCTAIFWYCSGGTVALSQCQHGTYFDVDLLRCDYKEYVPACGGVRTSEAPRITEGAAKYPSATNLANIRHDANGGVLCTKDGAVGIVCSRTFWICANGVPVKQVCPHGLVFDVSTARCAYPENMQACAHLVKQREESTHSSKEGMVHATVPTVSPEFVNTFPTYTAALPTPTVPMIPISKESHPAMDKSVDPSSRHGRRSRIQGRRIAYSFMEHYAEQPACKGRSDGRHFISKCSNKCLLCLRGKGVIVKCAHGHVFSRGLKRCVPVNEEPECMEAYKRVATFSEEHYEPKVANFVPTAQVPEGHARTSCAMLPDGPHELLKCYRKFVYCANGATSLSSCGSDLVFNGRTGQCDHPENTPSCDQKVGVKAKDASRPHMTSVSTDGEKCAGKPDGFYTDKCSEKYYACSNGLSSDFVCPIGLVFNTDTAHCDYREFVQVCGGKSRDVAPRTPSIPPFTHMRTTWTTRTPYISSTRAPIAAAGTESRPASGCSVLKNGLYSLEPCSPGYFHCWKGATSFAKCTHGLVFNPDAGRCDFRRNNRHCAQGGTRTASAVPSSGGQVSVCSNRADGLYAEGCAARYFACYSGIASYMSCSAGLVFDANSGLCDFREKVAACRGTADLSGARHATERVVAPIVTARPASGCAVLPNGPHPLGRCLADYVVCYEGTTRLTSCSPGLFFNSKSSFCDFRKRIPECDQVLPKTAEDVSPRKRDPAPGDSRCAGRRDGVYSGKCSATYILCSNGVAYSFSCPRGLVYNTQKASCDYSANVPACFGGGSITSGRVAAFTTMPSHMPAREALRPTAAVVVGGCSNKPDGNYPDRPCASTFYTCSNGVTTAMSCPETLVFNAETGSCDFIGNVATCGSKDRNTTPLPPTAVYVTPAQTSEQMAPGSQSCNSSADGVYAIGPCSNEFIYCWNGHPVVQKCPKGLAFSPGRKVCDHNSECGVHKEAVIVKRKTEEPTTVTPSAASRGPSEHALLSCEGRRDGAYALAHCSNKFFYCFSQSLSLEFCPRGMVFSEEAGRCDNPTEGCVSSGTFEDQRMSTTQQKVPPEQPAVLGGKVNCASLADGDYAEACSNEYFSCYNGIAQQRHCPSGLVFDTTSKQCTWREQCGQDRVHVAKFPHQLKATKPPTPAAQEAVECSGTSNRTYGRTCDEWFTACSNGRMVPLKCPTGLVFVAKTSRCEYPPSECTDGQAREQLQPTSALTAPPVASEAMECSGMSNRTYGRTCDKWFTACSSGRMVPLKCPPGLVFVAKTSRCEYPPSECTNGQAQGQLQPTSASTALPVASEGQIDCRVLPNGDYSWGCVADYVTCANGAEYKRRCPEATVFDNTQHICVWSEQCKQLAAVSTTVLSYTYESSTSTPFVIPVADANIDCGSLADGHYSTGCTMEYVSCVDGVKKARSCPAGLVFDNIARECVWPDDCAASIPSTYPAAQQQRIRGSTVIPSRSALQGEMDCSRLSDGAYGSSCSPAFTLCSNGIGYLKQCPTGLLFNGTTKRCEYPNGLCFGENTPPTTSSAQTTTSTSAQQEPAVVHEERPSERLPSPVDCSALPDGIYGRACENTFVLCTNGLSITRKCPQGLIYNPKSRRCEFPSRACAGQPSGTSAYTADIAVTASSRDGDLIACSKLTDGDYSLGCTPNYVSCVDGFEVKRRCQDGLVFDTTAKQCVWPEQCTSGLDAKPFGPSVHVARPVADAVHSESIDCSSLLDGLYGKECSASYVICSNGFSVVHKCPYGLVYSPSVSRCAYPSARCSASSTPFVVKPSRLIRYLQPGHAVDCRLLPDGDFSMGCSPEFLSCHNGIEKKRRCAGGLVFDNSVHHCVEPTEWAIDCSTLPDGIYGSACATTFVQCANNQAHMMQCPTGLVFDVTSSRCDFLIGQCVPGKRMPPVPAASPTVAPVQREPYANAIDCASLPDGIYGSSCAVSFVHCSNGKKHVMHCPAGLVFDLLASRCKFPNHECSTDKAAFITRPASPSSAAETASSGSVSQHASPALANTPSRLPPSSGSVDCSSSPNGVYGTPCANSFTYCANGRRQTAFCPAGLVFNSKTSQCDFPSSDCGIASAPTYLPTLTVPVVEPTLPTASRPFSQESIDCTLLRDGVYGDHCSATFTQCSAGHAFVMFCPMGLVFDRVLSRCDFPKGQCRNSLISMAPSVKPLIEATETPAHQHIIPDSALDCGKLPTGDYSLGCFEEYITCLYGSKLRRQCPHGLVFYETKHRCVWPGECSSVLPQVATNQFIAPTRVRIKGQVVVPANAPANAASSAQGPIDCSKLSDGLYGEACSILFVQCSNGQASVFSCPASLVFSPQARRCDYPTGICSEPSSSGTPSSPSRLPAASQSDAASQAGPVDCSKLSDGLYGEACSTLFVQCSNGQASVLSCPTSLVFIPQARRCDYPTGICSLPSSGATLAIPSRLPAASQSDVASQAGGRLDCTRLSNGDYSAGCTSTYTTCIDGTEHARHCPASLVYDSSMRQCVLPEQCSGTTEQSPFSMLPANESPLPAGPIDCSVVKKGVFGVACSTSYVECTSGRAFILHCSAGLVFSPQNRRCEYPMRECVSSKVALTPGGPMSHPSIGDFDCSKLENGEYSSGCTAAYVTCANGVAHERQCPNGLVFDSSVKYCVWPEQCGKAGVQQSVDVFLPQPSYAAASPLPMGPIECRARPDGVYGIACSPSFIRCSNGQPSVLQCPNGLVFNPKTKRCEYSTGACHLMSNVAAQHSTEASQQSSLNDCSSLPDGIYGESCSTFFTECSGGKVFTLYCPAGLLFSMKTRRCEYPSHECASIHRVSTTLSPPQADTTSTELTASIVDCGRQPDGEYSNSCTQNYVTCSNGAGYVRQCPAGLLFHPLKKRCVYAENCLISGDDMSFDATPAKSSVSEVSWDQIDCSSSPNGVFGADCSTSFVECSNGHAYVLHCPQSLVFSSKTRRCEHSAGLCKAITITLSDQPQAQAGTVDTPGERPQMQGLSNVITSFQPSGDVECSKLPDGVYGHACSASFTQCSNGVASTMYCPAGLMFSSASRRCEYPSAECGFEAPPTSTPLTSPRTNTPIAFPVDTGVVECSKLPDGFYGHACWRSFTQCSSGVASTVNCPGGLMFSPASRRCEYPSSECGFEAPPASAPIASPMTDTPMAAPVDTGEIDCATLSNGVYGVSCSASFVECWDGRAFMMRCSLGLVFSVKSRRCERAPIECRDASALHAKSSMVQHPAEAPIVLGTVDCSITIDGVYGEACSSWFLICMRGRSVIRQCPQGLLFSPNASRCQFPPSSCNHQPAAPMLSVLPTHAPAQEAQEPSLDCSRRRDGDYSLGCVREFITCTNGMLRQRICPESLVFDGTKGRCVLPNECGHLASAPRDMPTAGPALVHVVEPAFSYPARPTAPVVDSDLSGLDCSSRRDGDYSLGCVREFITCVNGMLRQRICAESLVFDGTKGRCVFPSECGQLASAPPSLAAARPAFVPPIEPAFSYPERPTAPVVESDFSGLDCSSRRDGDYSLGCVREFITCTSGMLRQRICPESLVFDGSKGRCVLPGECGQLAIARPSMPVDLLAFVHTAPVVDSDTSGSVDCSKLHDGAYSLGCSSQYVVCSKGLSYAHNCPAGLVFVISTGLCDWPSKCDSHFIPEKGCPQGTTPVVYPSPPVASGTPQQPTAGPGAVDCSHLPDGVYGGYCSAAFTQCSNGLSIVHNCPQGLVFDQNAKRCDWPYNCHAIAQRPAPDVISTPIATSKEVCTTGSRHIVGVCSTTYLECVHGLWRQKHCPAMTTFDVTISQCSYAAAGCPRNHTSPLQYPTVQEAPQTESVPPAAAPFVTPQVALAPACLIGELVPRGNCLATFLECVEGYLFDVERKVCRLPIQLPQCVSEESVPSPSFAPTTAPSFAPPHFEHVQMKYHIDDTYAVNSMGRPGPSVFVGGPTRAVDDVFSHVPMLHFSPYPPRPLGVPISGVRDAFGVRSKPVFAMPFANPHIPAPPARNPYIHGRGPVPPMLDTYRVPLKPVFFNPFGVRVGGSPPSNFRKNSGKEETLIGRTSGAKTKSVPVVEKKLKLKEREPGTREELRVNSTSTFPPLEREKEDIEASGHGSEQDDVMKTVNLTEKADRSKRSLGPFRFGHNRPRPPGEARRAICPPGELFDERVGKCLWPSACGTSQGQSPQGFPCDVLPEGNYAMPGCFPHFIACVSRKAIIRSCSAGLFYNAYTKQCDHRENVPECSMTSSHEIPHLPNDVPFASSPSQIPTALPKLDCVEDGAVSLGCSSSFVQCSNGKAYAFTCQSGLVFDRVSGSCNYPSATAECGGSVSAAEAVALSPSLSPTKSSLIDHINFDCTSRPDGLYSNGCSQVYMWCSDGVMRLAMPCPSSTFFSQILQRCDFREAVPECGGISRETPSYEEFTPQPTSPVVPIGVDMQEIDCSTLPDGPHVTGCSGVFFVCSSGRSSKFVCQVPLKFNKETNACDYEEFTRDCGGAYEHIRTTAQTSAAQTFVTTQPVFAPSVGMSECSSRADGVISKGCSAEFTICSNGIAHTMTCQQGLVYSDFTLGCDFKENVIACGGSLPSAPSREYTLFGSDQQQSQTEAVARPAESPDMRCIYANASVVALGFCRIDFLTCLRGFGHDVGSFIVLYIIMDLIEFSLDICVRRSASGVTCLTTCCFGACLPLNVAIQTYPPAPCTFRPLFHGPARFVTVSQTVHTRRLGSPERHRCSRSSYVFSSLAGVCIPRAENPECQQHTDVAQTAAPMTDVMAGHVSSFCSMRDDGLYRHPDDCAKIIQCFGKEQFEYQSCSQGLVFNEVSGGCDYRANVPGCADPASSDVSSAAGNLRFHLRNVNITVVLHCAELVVAANLRSSDSEGGCRGRSHGDFVADERDCATYYRCIWGRLERKHCPGGTVFNPTLNVCDYPSEVPSCSSRSNS</sequence>
<feature type="domain" description="Chitin-binding type-2" evidence="7">
    <location>
        <begin position="2451"/>
        <end position="2505"/>
    </location>
</feature>
<feature type="domain" description="Chitin-binding type-2" evidence="7">
    <location>
        <begin position="182"/>
        <end position="236"/>
    </location>
</feature>
<feature type="domain" description="Chitin-binding type-2" evidence="7">
    <location>
        <begin position="4243"/>
        <end position="4300"/>
    </location>
</feature>
<feature type="domain" description="Chitin-binding type-2" evidence="7">
    <location>
        <begin position="2830"/>
        <end position="2884"/>
    </location>
</feature>
<feature type="domain" description="Chitin-binding type-2" evidence="7">
    <location>
        <begin position="3078"/>
        <end position="3132"/>
    </location>
</feature>
<feature type="region of interest" description="Disordered" evidence="6">
    <location>
        <begin position="2424"/>
        <end position="2450"/>
    </location>
</feature>
<feature type="domain" description="Chitin-binding type-2" evidence="7">
    <location>
        <begin position="3485"/>
        <end position="3538"/>
    </location>
</feature>
<feature type="domain" description="Chitin-binding type-2" evidence="7">
    <location>
        <begin position="2195"/>
        <end position="2249"/>
    </location>
</feature>
<keyword evidence="4" id="KW-1015">Disulfide bond</keyword>
<feature type="domain" description="Chitin-binding type-2" evidence="7">
    <location>
        <begin position="4328"/>
        <end position="4382"/>
    </location>
</feature>
<feature type="domain" description="Chitin-binding type-2" evidence="7">
    <location>
        <begin position="3392"/>
        <end position="3445"/>
    </location>
</feature>
<feature type="domain" description="Chitin-binding type-2" evidence="7">
    <location>
        <begin position="998"/>
        <end position="1052"/>
    </location>
</feature>
<feature type="domain" description="Chitin-binding type-2" evidence="7">
    <location>
        <begin position="1651"/>
        <end position="1705"/>
    </location>
</feature>
<feature type="compositionally biased region" description="Low complexity" evidence="6">
    <location>
        <begin position="2424"/>
        <end position="2449"/>
    </location>
</feature>
<feature type="compositionally biased region" description="Polar residues" evidence="6">
    <location>
        <begin position="2092"/>
        <end position="2103"/>
    </location>
</feature>
<feature type="region of interest" description="Disordered" evidence="6">
    <location>
        <begin position="4137"/>
        <end position="4173"/>
    </location>
</feature>
<feature type="domain" description="Chitin-binding type-2" evidence="7">
    <location>
        <begin position="594"/>
        <end position="651"/>
    </location>
</feature>
<feature type="domain" description="Chitin-binding type-2" evidence="7">
    <location>
        <begin position="1728"/>
        <end position="1781"/>
    </location>
</feature>
<feature type="domain" description="Chitin-binding type-2" evidence="7">
    <location>
        <begin position="2533"/>
        <end position="2586"/>
    </location>
</feature>
<proteinExistence type="predicted"/>
<feature type="domain" description="Chitin-binding type-2" evidence="7">
    <location>
        <begin position="3238"/>
        <end position="3292"/>
    </location>
</feature>
<keyword evidence="2" id="KW-0732">Signal</keyword>
<dbReference type="Proteomes" id="UP000050794">
    <property type="component" value="Unassembled WGS sequence"/>
</dbReference>
<dbReference type="InterPro" id="IPR051940">
    <property type="entry name" value="Chitin_bind-dev_reg"/>
</dbReference>
<feature type="domain" description="Chitin-binding type-2" evidence="7">
    <location>
        <begin position="2679"/>
        <end position="2732"/>
    </location>
</feature>
<feature type="domain" description="Chitin-binding type-2" evidence="7">
    <location>
        <begin position="2111"/>
        <end position="2165"/>
    </location>
</feature>
<feature type="domain" description="Chitin-binding type-2" evidence="7">
    <location>
        <begin position="747"/>
        <end position="804"/>
    </location>
</feature>
<feature type="compositionally biased region" description="Low complexity" evidence="6">
    <location>
        <begin position="2081"/>
        <end position="2091"/>
    </location>
</feature>
<feature type="domain" description="Chitin-binding type-2" evidence="7">
    <location>
        <begin position="1083"/>
        <end position="1138"/>
    </location>
</feature>
<dbReference type="GO" id="GO:0005576">
    <property type="term" value="C:extracellular region"/>
    <property type="evidence" value="ECO:0007669"/>
    <property type="project" value="InterPro"/>
</dbReference>
<feature type="domain" description="Chitin-binding type-2" evidence="7">
    <location>
        <begin position="35"/>
        <end position="93"/>
    </location>
</feature>
<reference evidence="10" key="1">
    <citation type="submission" date="2016-06" db="UniProtKB">
        <authorList>
            <consortium name="WormBaseParasite"/>
        </authorList>
    </citation>
    <scope>IDENTIFICATION</scope>
</reference>
<accession>A0A183UPS6</accession>
<feature type="domain" description="Chitin-binding type-2" evidence="7">
    <location>
        <begin position="4830"/>
        <end position="4888"/>
    </location>
</feature>
<dbReference type="SUPFAM" id="SSF57625">
    <property type="entry name" value="Invertebrate chitin-binding proteins"/>
    <property type="match status" value="54"/>
</dbReference>
<dbReference type="PANTHER" id="PTHR23301:SF0">
    <property type="entry name" value="CHITIN-BINDING TYPE-2 DOMAIN-CONTAINING PROTEIN-RELATED"/>
    <property type="match status" value="1"/>
</dbReference>
<feature type="domain" description="Chitin-binding type-2" evidence="7">
    <location>
        <begin position="94"/>
        <end position="150"/>
    </location>
</feature>
<evidence type="ECO:0000256" key="1">
    <source>
        <dbReference type="ARBA" id="ARBA00022669"/>
    </source>
</evidence>
<feature type="compositionally biased region" description="Basic and acidic residues" evidence="6">
    <location>
        <begin position="4137"/>
        <end position="4147"/>
    </location>
</feature>
<gene>
    <name evidence="8" type="ORF">TCNE_LOCUS10496</name>
</gene>
<keyword evidence="3" id="KW-0677">Repeat</keyword>
<feature type="domain" description="Chitin-binding type-2" evidence="7">
    <location>
        <begin position="1243"/>
        <end position="1297"/>
    </location>
</feature>
<evidence type="ECO:0000313" key="9">
    <source>
        <dbReference type="Proteomes" id="UP000050794"/>
    </source>
</evidence>
<feature type="domain" description="Chitin-binding type-2" evidence="7">
    <location>
        <begin position="4931"/>
        <end position="4989"/>
    </location>
</feature>
<feature type="domain" description="Chitin-binding type-2" evidence="7">
    <location>
        <begin position="1165"/>
        <end position="1218"/>
    </location>
</feature>
<feature type="domain" description="Chitin-binding type-2" evidence="7">
    <location>
        <begin position="1478"/>
        <end position="1531"/>
    </location>
</feature>
<dbReference type="InterPro" id="IPR002557">
    <property type="entry name" value="Chitin-bd_dom"/>
</dbReference>
<feature type="domain" description="Chitin-binding type-2" evidence="7">
    <location>
        <begin position="2278"/>
        <end position="2331"/>
    </location>
</feature>
<evidence type="ECO:0000256" key="6">
    <source>
        <dbReference type="SAM" id="MobiDB-lite"/>
    </source>
</evidence>
<evidence type="ECO:0000259" key="7">
    <source>
        <dbReference type="PROSITE" id="PS50940"/>
    </source>
</evidence>
<dbReference type="Gene3D" id="3.20.20.80">
    <property type="entry name" value="Glycosidases"/>
    <property type="match status" value="2"/>
</dbReference>
<feature type="domain" description="Chitin-binding type-2" evidence="7">
    <location>
        <begin position="2607"/>
        <end position="2661"/>
    </location>
</feature>
<protein>
    <submittedName>
        <fullName evidence="10">Chondroitin proteoglycan 2</fullName>
    </submittedName>
</protein>
<feature type="domain" description="Chitin-binding type-2" evidence="7">
    <location>
        <begin position="2012"/>
        <end position="2066"/>
    </location>
</feature>
<dbReference type="EMBL" id="UYWY01020517">
    <property type="protein sequence ID" value="VDM41817.1"/>
    <property type="molecule type" value="Genomic_DNA"/>
</dbReference>
<feature type="compositionally biased region" description="Basic and acidic residues" evidence="6">
    <location>
        <begin position="4157"/>
        <end position="4173"/>
    </location>
</feature>
<feature type="domain" description="Chitin-binding type-2" evidence="7">
    <location>
        <begin position="2908"/>
        <end position="2961"/>
    </location>
</feature>
<feature type="domain" description="Chitin-binding type-2" evidence="7">
    <location>
        <begin position="1396"/>
        <end position="1449"/>
    </location>
</feature>
<feature type="domain" description="Chitin-binding type-2" evidence="7">
    <location>
        <begin position="3158"/>
        <end position="3212"/>
    </location>
</feature>
<feature type="domain" description="Chitin-binding type-2" evidence="7">
    <location>
        <begin position="4493"/>
        <end position="4549"/>
    </location>
</feature>
<feature type="domain" description="Chitin-binding type-2" evidence="7">
    <location>
        <begin position="667"/>
        <end position="723"/>
    </location>
</feature>
<feature type="domain" description="Chitin-binding type-2" evidence="7">
    <location>
        <begin position="3660"/>
        <end position="3713"/>
    </location>
</feature>
<dbReference type="Gene3D" id="2.170.140.10">
    <property type="entry name" value="Chitin binding domain"/>
    <property type="match status" value="43"/>
</dbReference>
<dbReference type="InterPro" id="IPR036508">
    <property type="entry name" value="Chitin-bd_dom_sf"/>
</dbReference>
<evidence type="ECO:0000313" key="8">
    <source>
        <dbReference type="EMBL" id="VDM41817.1"/>
    </source>
</evidence>
<feature type="domain" description="Chitin-binding type-2" evidence="7">
    <location>
        <begin position="824"/>
        <end position="880"/>
    </location>
</feature>
<dbReference type="Pfam" id="PF01607">
    <property type="entry name" value="CBM_14"/>
    <property type="match status" value="51"/>
</dbReference>
<feature type="domain" description="Chitin-binding type-2" evidence="7">
    <location>
        <begin position="4579"/>
        <end position="4635"/>
    </location>
</feature>
<evidence type="ECO:0000256" key="4">
    <source>
        <dbReference type="ARBA" id="ARBA00023157"/>
    </source>
</evidence>
<evidence type="ECO:0000256" key="3">
    <source>
        <dbReference type="ARBA" id="ARBA00022737"/>
    </source>
</evidence>
<feature type="domain" description="Chitin-binding type-2" evidence="7">
    <location>
        <begin position="2758"/>
        <end position="2812"/>
    </location>
</feature>
<keyword evidence="1" id="KW-0147">Chitin-binding</keyword>
<feature type="domain" description="Chitin-binding type-2" evidence="7">
    <location>
        <begin position="2370"/>
        <end position="2424"/>
    </location>
</feature>
<dbReference type="PROSITE" id="PS50940">
    <property type="entry name" value="CHIT_BIND_II"/>
    <property type="match status" value="53"/>
</dbReference>
<feature type="domain" description="Chitin-binding type-2" evidence="7">
    <location>
        <begin position="1319"/>
        <end position="1373"/>
    </location>
</feature>
<dbReference type="GO" id="GO:0008061">
    <property type="term" value="F:chitin binding"/>
    <property type="evidence" value="ECO:0007669"/>
    <property type="project" value="UniProtKB-KW"/>
</dbReference>
<feature type="domain" description="Chitin-binding type-2" evidence="7">
    <location>
        <begin position="3315"/>
        <end position="3369"/>
    </location>
</feature>
<feature type="domain" description="Chitin-binding type-2" evidence="7">
    <location>
        <begin position="4408"/>
        <end position="4465"/>
    </location>
</feature>
<reference evidence="8 9" key="2">
    <citation type="submission" date="2018-11" db="EMBL/GenBank/DDBJ databases">
        <authorList>
            <consortium name="Pathogen Informatics"/>
        </authorList>
    </citation>
    <scope>NUCLEOTIDE SEQUENCE [LARGE SCALE GENOMIC DNA]</scope>
</reference>